<reference evidence="1 2" key="1">
    <citation type="journal article" date="2023" name="Plants (Basel)">
        <title>Bridging the Gap: Combining Genomics and Transcriptomics Approaches to Understand Stylosanthes scabra, an Orphan Legume from the Brazilian Caatinga.</title>
        <authorList>
            <person name="Ferreira-Neto J.R.C."/>
            <person name="da Silva M.D."/>
            <person name="Binneck E."/>
            <person name="de Melo N.F."/>
            <person name="da Silva R.H."/>
            <person name="de Melo A.L.T.M."/>
            <person name="Pandolfi V."/>
            <person name="Bustamante F.O."/>
            <person name="Brasileiro-Vidal A.C."/>
            <person name="Benko-Iseppon A.M."/>
        </authorList>
    </citation>
    <scope>NUCLEOTIDE SEQUENCE [LARGE SCALE GENOMIC DNA]</scope>
    <source>
        <tissue evidence="1">Leaves</tissue>
    </source>
</reference>
<evidence type="ECO:0000313" key="2">
    <source>
        <dbReference type="Proteomes" id="UP001341840"/>
    </source>
</evidence>
<dbReference type="Proteomes" id="UP001341840">
    <property type="component" value="Unassembled WGS sequence"/>
</dbReference>
<name>A0ABU6Q6R0_9FABA</name>
<protein>
    <submittedName>
        <fullName evidence="1">Uncharacterized protein</fullName>
    </submittedName>
</protein>
<organism evidence="1 2">
    <name type="scientific">Stylosanthes scabra</name>
    <dbReference type="NCBI Taxonomy" id="79078"/>
    <lineage>
        <taxon>Eukaryota</taxon>
        <taxon>Viridiplantae</taxon>
        <taxon>Streptophyta</taxon>
        <taxon>Embryophyta</taxon>
        <taxon>Tracheophyta</taxon>
        <taxon>Spermatophyta</taxon>
        <taxon>Magnoliopsida</taxon>
        <taxon>eudicotyledons</taxon>
        <taxon>Gunneridae</taxon>
        <taxon>Pentapetalae</taxon>
        <taxon>rosids</taxon>
        <taxon>fabids</taxon>
        <taxon>Fabales</taxon>
        <taxon>Fabaceae</taxon>
        <taxon>Papilionoideae</taxon>
        <taxon>50 kb inversion clade</taxon>
        <taxon>dalbergioids sensu lato</taxon>
        <taxon>Dalbergieae</taxon>
        <taxon>Pterocarpus clade</taxon>
        <taxon>Stylosanthes</taxon>
    </lineage>
</organism>
<dbReference type="PANTHER" id="PTHR34130">
    <property type="entry name" value="OS08G0243800 PROTEIN"/>
    <property type="match status" value="1"/>
</dbReference>
<dbReference type="PANTHER" id="PTHR34130:SF8">
    <property type="entry name" value="TRANSMEMBRANE PROTEIN"/>
    <property type="match status" value="1"/>
</dbReference>
<proteinExistence type="predicted"/>
<sequence>MERYQNLLETEPLSPSNFEFPKPISPTVPNDVVFCGKLITRQTGPDSELSKPETLAKNNSVRANGFTALLRSPSGVERRCRRSSSSRNYYNGMFGTVKFPLQMNLGDIKKRQGRNEPLSLSKLAAEDGGDDDGGKSCWELVQPLRRRGKLMSVLAKASFGCIPNF</sequence>
<accession>A0ABU6Q6R0</accession>
<comment type="caution">
    <text evidence="1">The sequence shown here is derived from an EMBL/GenBank/DDBJ whole genome shotgun (WGS) entry which is preliminary data.</text>
</comment>
<evidence type="ECO:0000313" key="1">
    <source>
        <dbReference type="EMBL" id="MED6107128.1"/>
    </source>
</evidence>
<gene>
    <name evidence="1" type="ORF">PIB30_011143</name>
</gene>
<dbReference type="EMBL" id="JASCZI010000027">
    <property type="protein sequence ID" value="MED6107128.1"/>
    <property type="molecule type" value="Genomic_DNA"/>
</dbReference>
<keyword evidence="2" id="KW-1185">Reference proteome</keyword>